<feature type="transmembrane region" description="Helical" evidence="1">
    <location>
        <begin position="60"/>
        <end position="81"/>
    </location>
</feature>
<reference evidence="2 3" key="1">
    <citation type="journal article" date="2019" name="Int. J. Syst. Evol. Microbiol.">
        <title>The Global Catalogue of Microorganisms (GCM) 10K type strain sequencing project: providing services to taxonomists for standard genome sequencing and annotation.</title>
        <authorList>
            <consortium name="The Broad Institute Genomics Platform"/>
            <consortium name="The Broad Institute Genome Sequencing Center for Infectious Disease"/>
            <person name="Wu L."/>
            <person name="Ma J."/>
        </authorList>
    </citation>
    <scope>NUCLEOTIDE SEQUENCE [LARGE SCALE GENOMIC DNA]</scope>
    <source>
        <strain evidence="2 3">JCM 3106</strain>
    </source>
</reference>
<feature type="transmembrane region" description="Helical" evidence="1">
    <location>
        <begin position="9"/>
        <end position="28"/>
    </location>
</feature>
<accession>A0ABN3XZI1</accession>
<sequence length="343" mass="36302">MSESSGRALLARGAVIGLVVGVVAAVLWTDDVTGRGGPAGFVVGAFRPHETASPKGPGGVVNGIAIIVVPVLLGGILARSAGVLRWRLVALGGSVAFGVLTWALFKLAPFHRDAYGLPESFFGIIFLLAGVAGYATAAWMVVPRAALLRILLAGAMIVFSAGAAQVSDRVRHWHGVWDLETMGVPLVLLDVPVLGHVVRPWRLDPRGGPAVEIVHRLRTSRTVVHRFHTPEIDRRRAEGEARVLISATAATPGQACAARYRRAPGYLKAVPASGLGDICRPLPGGRVLWVVDDRPVALFARYGEALLQVSSLVLTEAELLAATDKARPTTARELLGRMAGRPH</sequence>
<dbReference type="EMBL" id="BAAAWD010000008">
    <property type="protein sequence ID" value="GAA3010431.1"/>
    <property type="molecule type" value="Genomic_DNA"/>
</dbReference>
<protein>
    <recommendedName>
        <fullName evidence="4">DUF998 domain-containing protein</fullName>
    </recommendedName>
</protein>
<evidence type="ECO:0000256" key="1">
    <source>
        <dbReference type="SAM" id="Phobius"/>
    </source>
</evidence>
<evidence type="ECO:0000313" key="3">
    <source>
        <dbReference type="Proteomes" id="UP001499930"/>
    </source>
</evidence>
<keyword evidence="1" id="KW-1133">Transmembrane helix</keyword>
<proteinExistence type="predicted"/>
<feature type="transmembrane region" description="Helical" evidence="1">
    <location>
        <begin position="120"/>
        <end position="139"/>
    </location>
</feature>
<evidence type="ECO:0008006" key="4">
    <source>
        <dbReference type="Google" id="ProtNLM"/>
    </source>
</evidence>
<dbReference type="RefSeq" id="WP_344896262.1">
    <property type="nucleotide sequence ID" value="NZ_BAAAWD010000008.1"/>
</dbReference>
<evidence type="ECO:0000313" key="2">
    <source>
        <dbReference type="EMBL" id="GAA3010431.1"/>
    </source>
</evidence>
<organism evidence="2 3">
    <name type="scientific">Streptosporangium longisporum</name>
    <dbReference type="NCBI Taxonomy" id="46187"/>
    <lineage>
        <taxon>Bacteria</taxon>
        <taxon>Bacillati</taxon>
        <taxon>Actinomycetota</taxon>
        <taxon>Actinomycetes</taxon>
        <taxon>Streptosporangiales</taxon>
        <taxon>Streptosporangiaceae</taxon>
        <taxon>Streptosporangium</taxon>
    </lineage>
</organism>
<comment type="caution">
    <text evidence="2">The sequence shown here is derived from an EMBL/GenBank/DDBJ whole genome shotgun (WGS) entry which is preliminary data.</text>
</comment>
<name>A0ABN3XZI1_9ACTN</name>
<dbReference type="Proteomes" id="UP001499930">
    <property type="component" value="Unassembled WGS sequence"/>
</dbReference>
<keyword evidence="1" id="KW-0472">Membrane</keyword>
<gene>
    <name evidence="2" type="ORF">GCM10017559_36230</name>
</gene>
<feature type="transmembrane region" description="Helical" evidence="1">
    <location>
        <begin position="146"/>
        <end position="164"/>
    </location>
</feature>
<feature type="transmembrane region" description="Helical" evidence="1">
    <location>
        <begin position="88"/>
        <end position="108"/>
    </location>
</feature>
<keyword evidence="3" id="KW-1185">Reference proteome</keyword>
<keyword evidence="1" id="KW-0812">Transmembrane</keyword>